<evidence type="ECO:0000313" key="1">
    <source>
        <dbReference type="EMBL" id="CBG39346.1"/>
    </source>
</evidence>
<accession>D3UFS5</accession>
<dbReference type="KEGG" id="hms:HMU00820"/>
<name>D3UFS5_HELM1</name>
<dbReference type="STRING" id="679897.HMU00820"/>
<keyword evidence="2" id="KW-1185">Reference proteome</keyword>
<organism evidence="1 2">
    <name type="scientific">Helicobacter mustelae (strain ATCC 43772 / CCUG 25715 / CIP 103759 / LMG 18044 / NCTC 12198 / R85-136P)</name>
    <name type="common">Campylobacter mustelae</name>
    <dbReference type="NCBI Taxonomy" id="679897"/>
    <lineage>
        <taxon>Bacteria</taxon>
        <taxon>Pseudomonadati</taxon>
        <taxon>Campylobacterota</taxon>
        <taxon>Epsilonproteobacteria</taxon>
        <taxon>Campylobacterales</taxon>
        <taxon>Helicobacteraceae</taxon>
        <taxon>Helicobacter</taxon>
    </lineage>
</organism>
<protein>
    <submittedName>
        <fullName evidence="1">Uncharacterized protein</fullName>
    </submittedName>
</protein>
<dbReference type="RefSeq" id="WP_013022444.1">
    <property type="nucleotide sequence ID" value="NC_013949.1"/>
</dbReference>
<reference evidence="1 2" key="1">
    <citation type="journal article" date="2010" name="BMC Genomics">
        <title>Comparative genomics and proteomics of Helicobacter mustelae, an ulcerogenic and carcinogenic gastric pathogen.</title>
        <authorList>
            <person name="O'Toole P.W."/>
            <person name="Snelling W.J."/>
            <person name="Canchaya C."/>
            <person name="Forde B.M."/>
            <person name="Hardie K.R."/>
            <person name="Josenhans C."/>
            <person name="Graham R.L.J."/>
            <person name="McMullan G."/>
            <person name="Parkhill J."/>
            <person name="Belda E."/>
            <person name="Bentley S.D."/>
        </authorList>
    </citation>
    <scope>NUCLEOTIDE SEQUENCE [LARGE SCALE GENOMIC DNA]</scope>
    <source>
        <strain evidence="2">ATCC 43772 / LMG 18044 / NCTC 12198 / 12198</strain>
    </source>
</reference>
<gene>
    <name evidence="1" type="ordered locus">HMU00820</name>
</gene>
<dbReference type="HOGENOM" id="CLU_2716865_0_0_7"/>
<dbReference type="EMBL" id="FN555004">
    <property type="protein sequence ID" value="CBG39346.1"/>
    <property type="molecule type" value="Genomic_DNA"/>
</dbReference>
<sequence>MLSFFGYKSSQNQRFTKLTKIINQLQIQEDKKRHRIKNVPANPFILAQSKPLRRENFGELSNNPANLTEICK</sequence>
<proteinExistence type="predicted"/>
<dbReference type="Proteomes" id="UP000001522">
    <property type="component" value="Chromosome"/>
</dbReference>
<evidence type="ECO:0000313" key="2">
    <source>
        <dbReference type="Proteomes" id="UP000001522"/>
    </source>
</evidence>
<dbReference type="AlphaFoldDB" id="D3UFS5"/>